<feature type="transmembrane region" description="Helical" evidence="1">
    <location>
        <begin position="23"/>
        <end position="46"/>
    </location>
</feature>
<dbReference type="Proteomes" id="UP000179230">
    <property type="component" value="Unassembled WGS sequence"/>
</dbReference>
<feature type="transmembrane region" description="Helical" evidence="1">
    <location>
        <begin position="203"/>
        <end position="223"/>
    </location>
</feature>
<feature type="transmembrane region" description="Helical" evidence="1">
    <location>
        <begin position="140"/>
        <end position="160"/>
    </location>
</feature>
<sequence>MALMIVTDKLMLNQCYESKPRQAWFISSLAGSVFGLILTFIMWGAIAAVSTSGTFIMLLSASIDLFFWQGLVVLVAGILGIQILFHYFNCFGEEASSASVAAWIAATPIFILLTFVFLGLISQLTGFYTASTLTQSIHPIFVISTIITTFALIGFEYVSNSDKIFQNKYRKSLILLISYNVFYSILLQYVLSSEPWKYSHSMYVLALLPYLWVGFATGTRDILNKNRRKEIFDNWHLNVKKYWKLILMAEIIGMFVFYFEYFGLADLNAAYVSVIIGAHVLLVYLLDFLLLLYIHSKHNHFIKINKTQTLIIDETIPLYQVKTIKARIVEILFLTTTVVGIIVTTMYI</sequence>
<keyword evidence="1" id="KW-0472">Membrane</keyword>
<keyword evidence="1" id="KW-1133">Transmembrane helix</keyword>
<comment type="caution">
    <text evidence="2">The sequence shown here is derived from an EMBL/GenBank/DDBJ whole genome shotgun (WGS) entry which is preliminary data.</text>
</comment>
<dbReference type="AlphaFoldDB" id="A0A1F6FR56"/>
<gene>
    <name evidence="2" type="ORF">A2592_00805</name>
</gene>
<dbReference type="EMBL" id="MFMT01000023">
    <property type="protein sequence ID" value="OGG88339.1"/>
    <property type="molecule type" value="Genomic_DNA"/>
</dbReference>
<organism evidence="2 3">
    <name type="scientific">Candidatus Kaiserbacteria bacterium RIFOXYD1_FULL_42_15</name>
    <dbReference type="NCBI Taxonomy" id="1798532"/>
    <lineage>
        <taxon>Bacteria</taxon>
        <taxon>Candidatus Kaiseribacteriota</taxon>
    </lineage>
</organism>
<reference evidence="2 3" key="1">
    <citation type="journal article" date="2016" name="Nat. Commun.">
        <title>Thousands of microbial genomes shed light on interconnected biogeochemical processes in an aquifer system.</title>
        <authorList>
            <person name="Anantharaman K."/>
            <person name="Brown C.T."/>
            <person name="Hug L.A."/>
            <person name="Sharon I."/>
            <person name="Castelle C.J."/>
            <person name="Probst A.J."/>
            <person name="Thomas B.C."/>
            <person name="Singh A."/>
            <person name="Wilkins M.J."/>
            <person name="Karaoz U."/>
            <person name="Brodie E.L."/>
            <person name="Williams K.H."/>
            <person name="Hubbard S.S."/>
            <person name="Banfield J.F."/>
        </authorList>
    </citation>
    <scope>NUCLEOTIDE SEQUENCE [LARGE SCALE GENOMIC DNA]</scope>
</reference>
<evidence type="ECO:0000313" key="2">
    <source>
        <dbReference type="EMBL" id="OGG88339.1"/>
    </source>
</evidence>
<feature type="transmembrane region" description="Helical" evidence="1">
    <location>
        <begin position="66"/>
        <end position="88"/>
    </location>
</feature>
<keyword evidence="1" id="KW-0812">Transmembrane</keyword>
<evidence type="ECO:0000313" key="3">
    <source>
        <dbReference type="Proteomes" id="UP000179230"/>
    </source>
</evidence>
<proteinExistence type="predicted"/>
<evidence type="ECO:0000256" key="1">
    <source>
        <dbReference type="SAM" id="Phobius"/>
    </source>
</evidence>
<feature type="transmembrane region" description="Helical" evidence="1">
    <location>
        <begin position="270"/>
        <end position="294"/>
    </location>
</feature>
<protein>
    <submittedName>
        <fullName evidence="2">Uncharacterized protein</fullName>
    </submittedName>
</protein>
<feature type="transmembrane region" description="Helical" evidence="1">
    <location>
        <begin position="172"/>
        <end position="191"/>
    </location>
</feature>
<accession>A0A1F6FR56</accession>
<feature type="transmembrane region" description="Helical" evidence="1">
    <location>
        <begin position="100"/>
        <end position="120"/>
    </location>
</feature>
<feature type="transmembrane region" description="Helical" evidence="1">
    <location>
        <begin position="328"/>
        <end position="347"/>
    </location>
</feature>
<name>A0A1F6FR56_9BACT</name>
<feature type="transmembrane region" description="Helical" evidence="1">
    <location>
        <begin position="243"/>
        <end position="264"/>
    </location>
</feature>